<dbReference type="AlphaFoldDB" id="D3W8N0"/>
<name>D3W8N0_9BACT</name>
<accession>D3W8N0</accession>
<sequence>MPQPKRFDSNAQRQAAYRARQKHALSALHLLPPLPTVPGIPGTLRWRWAVHLAHELVATVHTEMDDYYNGRSEDWQDGDRGEEFNDRKEAIEEAADKLAELADNP</sequence>
<evidence type="ECO:0000313" key="1">
    <source>
        <dbReference type="EMBL" id="ACX33979.1"/>
    </source>
</evidence>
<organism evidence="1">
    <name type="scientific">uncultured bacterium RM44</name>
    <dbReference type="NCBI Taxonomy" id="672208"/>
    <lineage>
        <taxon>Bacteria</taxon>
        <taxon>environmental samples</taxon>
    </lineage>
</organism>
<reference evidence="1" key="1">
    <citation type="journal article" date="2010" name="Appl. Environ. Microbiol.">
        <title>Expanding small-molecule functional metagenomics through parallel screening of broad-host-range cosmid environmental DNA libraries in diverse proteobacteria.</title>
        <authorList>
            <person name="Craig J.W."/>
            <person name="Chang F.Y."/>
            <person name="Kim J.H."/>
            <person name="Obiajulu S.C."/>
            <person name="Brady S.F."/>
        </authorList>
    </citation>
    <scope>NUCLEOTIDE SEQUENCE</scope>
</reference>
<proteinExistence type="predicted"/>
<dbReference type="EMBL" id="GQ869386">
    <property type="protein sequence ID" value="ACX33979.1"/>
    <property type="molecule type" value="Genomic_DNA"/>
</dbReference>
<protein>
    <submittedName>
        <fullName evidence="1">Uncharacterized protein</fullName>
    </submittedName>
</protein>